<gene>
    <name evidence="2" type="ORF">BJX67DRAFT_223389</name>
</gene>
<dbReference type="GeneID" id="98140853"/>
<sequence>MSLPKPTSSPPLSSSPSKQSVRRLSQPHSIDEQIVRASDTPNKYPTQHTPATNLESDFAEEDEQAHREQPPPYQILSQPFFTLIEDTHTSEYYHPTVHYIFSDDDTDIVTEAALRSLESEGDTLSNTNTKGKTKATSANPRQQPPDGGDEPFGEESATRKESLLPDPVPGVRDNYIILDIGRSPSAQEFKNPMAGSPDTQDQTQQDTKEPREQDRPSSPHDFTVTSAHSLSPSWQVLNTSLLPAPAFEGSSSGEEPLNGGLMLQIQGTSGLPIGAMGKDKERSSQRLEEMMDQFARRLDELRLVIESGEQGMPVRIEGSIHDARLLAGRDTRDLTTNPHDPGNEEASRERESELPQ</sequence>
<feature type="compositionally biased region" description="Polar residues" evidence="1">
    <location>
        <begin position="39"/>
        <end position="55"/>
    </location>
</feature>
<evidence type="ECO:0000313" key="2">
    <source>
        <dbReference type="EMBL" id="KAL2864344.1"/>
    </source>
</evidence>
<feature type="compositionally biased region" description="Low complexity" evidence="1">
    <location>
        <begin position="1"/>
        <end position="19"/>
    </location>
</feature>
<organism evidence="2 3">
    <name type="scientific">Aspergillus lucknowensis</name>
    <dbReference type="NCBI Taxonomy" id="176173"/>
    <lineage>
        <taxon>Eukaryota</taxon>
        <taxon>Fungi</taxon>
        <taxon>Dikarya</taxon>
        <taxon>Ascomycota</taxon>
        <taxon>Pezizomycotina</taxon>
        <taxon>Eurotiomycetes</taxon>
        <taxon>Eurotiomycetidae</taxon>
        <taxon>Eurotiales</taxon>
        <taxon>Aspergillaceae</taxon>
        <taxon>Aspergillus</taxon>
        <taxon>Aspergillus subgen. Nidulantes</taxon>
    </lineage>
</organism>
<feature type="compositionally biased region" description="Polar residues" evidence="1">
    <location>
        <begin position="122"/>
        <end position="141"/>
    </location>
</feature>
<feature type="region of interest" description="Disordered" evidence="1">
    <location>
        <begin position="186"/>
        <end position="226"/>
    </location>
</feature>
<protein>
    <submittedName>
        <fullName evidence="2">Uncharacterized protein</fullName>
    </submittedName>
</protein>
<comment type="caution">
    <text evidence="2">The sequence shown here is derived from an EMBL/GenBank/DDBJ whole genome shotgun (WGS) entry which is preliminary data.</text>
</comment>
<reference evidence="2 3" key="1">
    <citation type="submission" date="2024-07" db="EMBL/GenBank/DDBJ databases">
        <title>Section-level genome sequencing and comparative genomics of Aspergillus sections Usti and Cavernicolus.</title>
        <authorList>
            <consortium name="Lawrence Berkeley National Laboratory"/>
            <person name="Nybo J.L."/>
            <person name="Vesth T.C."/>
            <person name="Theobald S."/>
            <person name="Frisvad J.C."/>
            <person name="Larsen T.O."/>
            <person name="Kjaerboelling I."/>
            <person name="Rothschild-Mancinelli K."/>
            <person name="Lyhne E.K."/>
            <person name="Kogle M.E."/>
            <person name="Barry K."/>
            <person name="Clum A."/>
            <person name="Na H."/>
            <person name="Ledsgaard L."/>
            <person name="Lin J."/>
            <person name="Lipzen A."/>
            <person name="Kuo A."/>
            <person name="Riley R."/>
            <person name="Mondo S."/>
            <person name="Labutti K."/>
            <person name="Haridas S."/>
            <person name="Pangalinan J."/>
            <person name="Salamov A.A."/>
            <person name="Simmons B.A."/>
            <person name="Magnuson J.K."/>
            <person name="Chen J."/>
            <person name="Drula E."/>
            <person name="Henrissat B."/>
            <person name="Wiebenga A."/>
            <person name="Lubbers R.J."/>
            <person name="Gomes A.C."/>
            <person name="Macurrencykelacurrency M.R."/>
            <person name="Stajich J."/>
            <person name="Grigoriev I.V."/>
            <person name="Mortensen U.H."/>
            <person name="De Vries R.P."/>
            <person name="Baker S.E."/>
            <person name="Andersen M.R."/>
        </authorList>
    </citation>
    <scope>NUCLEOTIDE SEQUENCE [LARGE SCALE GENOMIC DNA]</scope>
    <source>
        <strain evidence="2 3">CBS 449.75</strain>
    </source>
</reference>
<feature type="region of interest" description="Disordered" evidence="1">
    <location>
        <begin position="327"/>
        <end position="356"/>
    </location>
</feature>
<evidence type="ECO:0000256" key="1">
    <source>
        <dbReference type="SAM" id="MobiDB-lite"/>
    </source>
</evidence>
<dbReference type="RefSeq" id="XP_070883323.1">
    <property type="nucleotide sequence ID" value="XM_071025781.1"/>
</dbReference>
<accession>A0ABR4LJP5</accession>
<dbReference type="EMBL" id="JBFXLQ010000041">
    <property type="protein sequence ID" value="KAL2864344.1"/>
    <property type="molecule type" value="Genomic_DNA"/>
</dbReference>
<dbReference type="Proteomes" id="UP001610432">
    <property type="component" value="Unassembled WGS sequence"/>
</dbReference>
<keyword evidence="3" id="KW-1185">Reference proteome</keyword>
<proteinExistence type="predicted"/>
<evidence type="ECO:0000313" key="3">
    <source>
        <dbReference type="Proteomes" id="UP001610432"/>
    </source>
</evidence>
<feature type="region of interest" description="Disordered" evidence="1">
    <location>
        <begin position="113"/>
        <end position="171"/>
    </location>
</feature>
<feature type="compositionally biased region" description="Basic and acidic residues" evidence="1">
    <location>
        <begin position="206"/>
        <end position="218"/>
    </location>
</feature>
<feature type="region of interest" description="Disordered" evidence="1">
    <location>
        <begin position="1"/>
        <end position="74"/>
    </location>
</feature>
<feature type="compositionally biased region" description="Basic and acidic residues" evidence="1">
    <location>
        <begin position="341"/>
        <end position="356"/>
    </location>
</feature>
<name>A0ABR4LJP5_9EURO</name>